<accession>A0ACB9JMJ0</accession>
<comment type="caution">
    <text evidence="1">The sequence shown here is derived from an EMBL/GenBank/DDBJ whole genome shotgun (WGS) entry which is preliminary data.</text>
</comment>
<evidence type="ECO:0000313" key="2">
    <source>
        <dbReference type="Proteomes" id="UP001056120"/>
    </source>
</evidence>
<sequence>MDVGEDDTIVFAGLSTGEAKPKIFSSVQFESRKPHKIRLFENADSWKPKSPDGISLETWLREMLNSYKFVNLKTPIELENWFDSSRKVQQMSLFVPFEEALNDINGVKSGWSLVGGVV</sequence>
<dbReference type="EMBL" id="CM042020">
    <property type="protein sequence ID" value="KAI3820482.1"/>
    <property type="molecule type" value="Genomic_DNA"/>
</dbReference>
<organism evidence="1 2">
    <name type="scientific">Smallanthus sonchifolius</name>
    <dbReference type="NCBI Taxonomy" id="185202"/>
    <lineage>
        <taxon>Eukaryota</taxon>
        <taxon>Viridiplantae</taxon>
        <taxon>Streptophyta</taxon>
        <taxon>Embryophyta</taxon>
        <taxon>Tracheophyta</taxon>
        <taxon>Spermatophyta</taxon>
        <taxon>Magnoliopsida</taxon>
        <taxon>eudicotyledons</taxon>
        <taxon>Gunneridae</taxon>
        <taxon>Pentapetalae</taxon>
        <taxon>asterids</taxon>
        <taxon>campanulids</taxon>
        <taxon>Asterales</taxon>
        <taxon>Asteraceae</taxon>
        <taxon>Asteroideae</taxon>
        <taxon>Heliantheae alliance</taxon>
        <taxon>Millerieae</taxon>
        <taxon>Smallanthus</taxon>
    </lineage>
</organism>
<proteinExistence type="predicted"/>
<protein>
    <submittedName>
        <fullName evidence="1">Uncharacterized protein</fullName>
    </submittedName>
</protein>
<reference evidence="2" key="1">
    <citation type="journal article" date="2022" name="Mol. Ecol. Resour.">
        <title>The genomes of chicory, endive, great burdock and yacon provide insights into Asteraceae palaeo-polyploidization history and plant inulin production.</title>
        <authorList>
            <person name="Fan W."/>
            <person name="Wang S."/>
            <person name="Wang H."/>
            <person name="Wang A."/>
            <person name="Jiang F."/>
            <person name="Liu H."/>
            <person name="Zhao H."/>
            <person name="Xu D."/>
            <person name="Zhang Y."/>
        </authorList>
    </citation>
    <scope>NUCLEOTIDE SEQUENCE [LARGE SCALE GENOMIC DNA]</scope>
    <source>
        <strain evidence="2">cv. Yunnan</strain>
    </source>
</reference>
<reference evidence="1 2" key="2">
    <citation type="journal article" date="2022" name="Mol. Ecol. Resour.">
        <title>The genomes of chicory, endive, great burdock and yacon provide insights into Asteraceae paleo-polyploidization history and plant inulin production.</title>
        <authorList>
            <person name="Fan W."/>
            <person name="Wang S."/>
            <person name="Wang H."/>
            <person name="Wang A."/>
            <person name="Jiang F."/>
            <person name="Liu H."/>
            <person name="Zhao H."/>
            <person name="Xu D."/>
            <person name="Zhang Y."/>
        </authorList>
    </citation>
    <scope>NUCLEOTIDE SEQUENCE [LARGE SCALE GENOMIC DNA]</scope>
    <source>
        <strain evidence="2">cv. Yunnan</strain>
        <tissue evidence="1">Leaves</tissue>
    </source>
</reference>
<dbReference type="Proteomes" id="UP001056120">
    <property type="component" value="Linkage Group LG03"/>
</dbReference>
<gene>
    <name evidence="1" type="ORF">L1987_08030</name>
</gene>
<keyword evidence="2" id="KW-1185">Reference proteome</keyword>
<evidence type="ECO:0000313" key="1">
    <source>
        <dbReference type="EMBL" id="KAI3820482.1"/>
    </source>
</evidence>
<name>A0ACB9JMJ0_9ASTR</name>